<gene>
    <name evidence="2" type="ORF">CXQ85_001000</name>
</gene>
<keyword evidence="3" id="KW-1185">Reference proteome</keyword>
<comment type="caution">
    <text evidence="2">The sequence shown here is derived from an EMBL/GenBank/DDBJ whole genome shotgun (WGS) entry which is preliminary data.</text>
</comment>
<feature type="region of interest" description="Disordered" evidence="1">
    <location>
        <begin position="49"/>
        <end position="71"/>
    </location>
</feature>
<dbReference type="Proteomes" id="UP000244309">
    <property type="component" value="Unassembled WGS sequence"/>
</dbReference>
<evidence type="ECO:0000256" key="1">
    <source>
        <dbReference type="SAM" id="MobiDB-lite"/>
    </source>
</evidence>
<reference evidence="2 3" key="1">
    <citation type="submission" date="2017-12" db="EMBL/GenBank/DDBJ databases">
        <title>Genome Sequence of a Multidrug-Resistant Candida haemulonii Isolate from a Patient with Chronic Leg Ulcers in Israel.</title>
        <authorList>
            <person name="Chow N.A."/>
            <person name="Gade L."/>
            <person name="Batra D."/>
            <person name="Rowe L.A."/>
            <person name="Ben-Ami R."/>
            <person name="Loparev V.N."/>
            <person name="Litvintseva A.P."/>
        </authorList>
    </citation>
    <scope>NUCLEOTIDE SEQUENCE [LARGE SCALE GENOMIC DNA]</scope>
    <source>
        <strain evidence="2 3">B11899</strain>
    </source>
</reference>
<dbReference type="VEuPathDB" id="FungiDB:CXQ85_001000"/>
<accession>A0A2V1AM10</accession>
<sequence length="401" mass="44872">MREVGYFEFSDVFEKAVYVADRWMFTGDGGYVYKGVSLGDTEGFSEYRTKQQEGGELTSSSFYSSDGEENEGDVVLRNPSDVELSAQVCLQEAAVIHQKVHEKPAEPRTPEMKKPAWWSDPLVHAVTPIASSSSKKRVPVSPTASVSISDSSKPYRKRDRLFSKVSFKRAPKEVYLNEAMLEKLGAGIGEILANDDMLAYKVFNLCWFYCTTVDPNKTSVSRLLKDEEVLEITDIPDVQEAITALEPLKKQFTISRADLWTYAGIITFEALGGPKIDWNPGRPELEATHRKATFWEVCTRAELEMSQRVALWGGLRAYSIIQLEPPVQAHNGLLHTIPSYTKLSPNEKAFLDTFGEEGFLYAQSFAGDEATFFKQFCLAFGKVIDHATRKPTPGHSATSEE</sequence>
<protein>
    <submittedName>
        <fullName evidence="2">Uncharacterized protein</fullName>
    </submittedName>
</protein>
<evidence type="ECO:0000313" key="2">
    <source>
        <dbReference type="EMBL" id="PVH18714.1"/>
    </source>
</evidence>
<dbReference type="GO" id="GO:0006979">
    <property type="term" value="P:response to oxidative stress"/>
    <property type="evidence" value="ECO:0007669"/>
    <property type="project" value="InterPro"/>
</dbReference>
<dbReference type="InterPro" id="IPR010255">
    <property type="entry name" value="Haem_peroxidase_sf"/>
</dbReference>
<dbReference type="Gene3D" id="1.10.420.10">
    <property type="entry name" value="Peroxidase, domain 2"/>
    <property type="match status" value="1"/>
</dbReference>
<name>A0A2V1AM10_9ASCO</name>
<dbReference type="RefSeq" id="XP_025339654.1">
    <property type="nucleotide sequence ID" value="XM_025484723.1"/>
</dbReference>
<dbReference type="Gene3D" id="1.10.520.10">
    <property type="match status" value="1"/>
</dbReference>
<evidence type="ECO:0000313" key="3">
    <source>
        <dbReference type="Proteomes" id="UP000244309"/>
    </source>
</evidence>
<dbReference type="SUPFAM" id="SSF48113">
    <property type="entry name" value="Heme-dependent peroxidases"/>
    <property type="match status" value="1"/>
</dbReference>
<dbReference type="EMBL" id="PKFO01000001">
    <property type="protein sequence ID" value="PVH18714.1"/>
    <property type="molecule type" value="Genomic_DNA"/>
</dbReference>
<dbReference type="GO" id="GO:0004601">
    <property type="term" value="F:peroxidase activity"/>
    <property type="evidence" value="ECO:0007669"/>
    <property type="project" value="InterPro"/>
</dbReference>
<dbReference type="OrthoDB" id="2859658at2759"/>
<organism evidence="2 3">
    <name type="scientific">Candidozyma haemuli</name>
    <dbReference type="NCBI Taxonomy" id="45357"/>
    <lineage>
        <taxon>Eukaryota</taxon>
        <taxon>Fungi</taxon>
        <taxon>Dikarya</taxon>
        <taxon>Ascomycota</taxon>
        <taxon>Saccharomycotina</taxon>
        <taxon>Pichiomycetes</taxon>
        <taxon>Metschnikowiaceae</taxon>
        <taxon>Candidozyma</taxon>
    </lineage>
</organism>
<dbReference type="AlphaFoldDB" id="A0A2V1AM10"/>
<dbReference type="GO" id="GO:0020037">
    <property type="term" value="F:heme binding"/>
    <property type="evidence" value="ECO:0007669"/>
    <property type="project" value="InterPro"/>
</dbReference>
<proteinExistence type="predicted"/>
<dbReference type="GeneID" id="37006331"/>